<keyword evidence="2" id="KW-1185">Reference proteome</keyword>
<evidence type="ECO:0000313" key="1">
    <source>
        <dbReference type="EMBL" id="KAJ7204082.1"/>
    </source>
</evidence>
<comment type="caution">
    <text evidence="1">The sequence shown here is derived from an EMBL/GenBank/DDBJ whole genome shotgun (WGS) entry which is preliminary data.</text>
</comment>
<organism evidence="1 2">
    <name type="scientific">Mycena pura</name>
    <dbReference type="NCBI Taxonomy" id="153505"/>
    <lineage>
        <taxon>Eukaryota</taxon>
        <taxon>Fungi</taxon>
        <taxon>Dikarya</taxon>
        <taxon>Basidiomycota</taxon>
        <taxon>Agaricomycotina</taxon>
        <taxon>Agaricomycetes</taxon>
        <taxon>Agaricomycetidae</taxon>
        <taxon>Agaricales</taxon>
        <taxon>Marasmiineae</taxon>
        <taxon>Mycenaceae</taxon>
        <taxon>Mycena</taxon>
    </lineage>
</organism>
<dbReference type="AlphaFoldDB" id="A0AAD6V6V4"/>
<evidence type="ECO:0000313" key="2">
    <source>
        <dbReference type="Proteomes" id="UP001219525"/>
    </source>
</evidence>
<name>A0AAD6V6V4_9AGAR</name>
<protein>
    <submittedName>
        <fullName evidence="1">Uncharacterized protein</fullName>
    </submittedName>
</protein>
<dbReference type="Proteomes" id="UP001219525">
    <property type="component" value="Unassembled WGS sequence"/>
</dbReference>
<reference evidence="1" key="1">
    <citation type="submission" date="2023-03" db="EMBL/GenBank/DDBJ databases">
        <title>Massive genome expansion in bonnet fungi (Mycena s.s.) driven by repeated elements and novel gene families across ecological guilds.</title>
        <authorList>
            <consortium name="Lawrence Berkeley National Laboratory"/>
            <person name="Harder C.B."/>
            <person name="Miyauchi S."/>
            <person name="Viragh M."/>
            <person name="Kuo A."/>
            <person name="Thoen E."/>
            <person name="Andreopoulos B."/>
            <person name="Lu D."/>
            <person name="Skrede I."/>
            <person name="Drula E."/>
            <person name="Henrissat B."/>
            <person name="Morin E."/>
            <person name="Kohler A."/>
            <person name="Barry K."/>
            <person name="LaButti K."/>
            <person name="Morin E."/>
            <person name="Salamov A."/>
            <person name="Lipzen A."/>
            <person name="Mereny Z."/>
            <person name="Hegedus B."/>
            <person name="Baldrian P."/>
            <person name="Stursova M."/>
            <person name="Weitz H."/>
            <person name="Taylor A."/>
            <person name="Grigoriev I.V."/>
            <person name="Nagy L.G."/>
            <person name="Martin F."/>
            <person name="Kauserud H."/>
        </authorList>
    </citation>
    <scope>NUCLEOTIDE SEQUENCE</scope>
    <source>
        <strain evidence="1">9144</strain>
    </source>
</reference>
<gene>
    <name evidence="1" type="ORF">GGX14DRAFT_398397</name>
</gene>
<proteinExistence type="predicted"/>
<sequence>MTGREIAVAGMHNALDSGAFDLVRGFEPVGTLNTSKEHSATFQVLVPTPGSNGAAATNVTLTVNRHTVNVPDLFASVRANMQVPNNVPLGWQLSNNISIDSRLLTTCKWPSTQSFPAAAKPAKPTEMAYQEELTIVKDKFQCESTGHTHCYIPTSGPNVGYNILGVRDDCSVPANSLKFDELMKKQADYVNPTIHINLAKTPLRQVYHPQHEDVEHPGLGKCVREESPANDDPVIVPIDELLAELNTKMLGWRPDLWARVQPLHWSWYEPMRSSDSQRQRTKQSDGTNWATDCQWKTIPQLFLERISFWGINDIRYGT</sequence>
<accession>A0AAD6V6V4</accession>
<dbReference type="EMBL" id="JARJCW010000048">
    <property type="protein sequence ID" value="KAJ7204082.1"/>
    <property type="molecule type" value="Genomic_DNA"/>
</dbReference>